<dbReference type="EMBL" id="AMFJ01000754">
    <property type="protein sequence ID" value="EKE26583.1"/>
    <property type="molecule type" value="Genomic_DNA"/>
</dbReference>
<sequence>MSERKYILNDLFINEDSLTIPIDLYDFFPKKEVNAIFHNNWRILEDIQVWVLPKIDLSINKKIKIDYLRNFWFVEIIWNKKKKSPTIILKKFKKIFLSIDLSSKLPKLQKNTLDIREMKECVFFKEYPDIYKLPSSISKKWYSFFRKHKKLIIRSFTKWFQFSFLIFLILWTFVLFWIWLKNYIQAEVIDSYQKIYNFKNIKNWSQLKSEALKVKNKLNLLSLIFTPANLLWNNFIYKNDNIVLADNVIKWWSQISEIMANFWQIYLDFESLPEINKNEIWLKKIENIKITDFLKNEDDNILKIKNSLDKAIWYYSKIGKLPDPSLNSKFSKVMADLLKSSLLLDFYIKNRNEIFDMLWDTKPQRYLILNQNNDEIRANWWFPGSVITLELYKWNIRNYDKKDVYYYDWHITPYLETPPEWLNIISPNHWLRDANYFPIFRESVEKINFFYEKWGWASIDSVIAINQNLITDFLMKYWKVNLPEVNIDITNKNFSLIMSTLVENKFGKVDSPKDILFKFTEKLEQKLLDRKDFFWYFDIISDNFKKWEILISSRNEEIQNFLEQYNYSEKWKYDESNWFYPVFTSISWNKSDRYMQRTFNIETKANSDCSISNKFSFISTNTFWENEKNEIEKLFNDLKITDIWERERLTIIEWAWENRQFVRILVPKWTKLNSKAENINIDTSNSNYDFIKFYTITPKSKISTQNFEYITYPKSCSNQTNFYRQPWLNNYKVNINNVQL</sequence>
<protein>
    <submittedName>
        <fullName evidence="2">Uncharacterized protein</fullName>
    </submittedName>
</protein>
<keyword evidence="1" id="KW-0812">Transmembrane</keyword>
<dbReference type="InterPro" id="IPR025101">
    <property type="entry name" value="DUF4012"/>
</dbReference>
<feature type="transmembrane region" description="Helical" evidence="1">
    <location>
        <begin position="159"/>
        <end position="180"/>
    </location>
</feature>
<proteinExistence type="predicted"/>
<evidence type="ECO:0000313" key="2">
    <source>
        <dbReference type="EMBL" id="EKE26583.1"/>
    </source>
</evidence>
<dbReference type="AlphaFoldDB" id="K2FUI6"/>
<gene>
    <name evidence="2" type="ORF">ACD_4C00238G0012</name>
</gene>
<comment type="caution">
    <text evidence="2">The sequence shown here is derived from an EMBL/GenBank/DDBJ whole genome shotgun (WGS) entry which is preliminary data.</text>
</comment>
<keyword evidence="1" id="KW-1133">Transmembrane helix</keyword>
<keyword evidence="1" id="KW-0472">Membrane</keyword>
<evidence type="ECO:0000256" key="1">
    <source>
        <dbReference type="SAM" id="Phobius"/>
    </source>
</evidence>
<accession>K2FUI6</accession>
<reference evidence="2" key="1">
    <citation type="journal article" date="2012" name="Science">
        <title>Fermentation, hydrogen, and sulfur metabolism in multiple uncultivated bacterial phyla.</title>
        <authorList>
            <person name="Wrighton K.C."/>
            <person name="Thomas B.C."/>
            <person name="Sharon I."/>
            <person name="Miller C.S."/>
            <person name="Castelle C.J."/>
            <person name="VerBerkmoes N.C."/>
            <person name="Wilkins M.J."/>
            <person name="Hettich R.L."/>
            <person name="Lipton M.S."/>
            <person name="Williams K.H."/>
            <person name="Long P.E."/>
            <person name="Banfield J.F."/>
        </authorList>
    </citation>
    <scope>NUCLEOTIDE SEQUENCE [LARGE SCALE GENOMIC DNA]</scope>
</reference>
<dbReference type="Pfam" id="PF13196">
    <property type="entry name" value="DUF4012"/>
    <property type="match status" value="1"/>
</dbReference>
<organism evidence="2">
    <name type="scientific">uncultured bacterium</name>
    <name type="common">gcode 4</name>
    <dbReference type="NCBI Taxonomy" id="1234023"/>
    <lineage>
        <taxon>Bacteria</taxon>
        <taxon>environmental samples</taxon>
    </lineage>
</organism>
<name>K2FUI6_9BACT</name>